<dbReference type="SUPFAM" id="SSF55811">
    <property type="entry name" value="Nudix"/>
    <property type="match status" value="1"/>
</dbReference>
<dbReference type="GO" id="GO:0016787">
    <property type="term" value="F:hydrolase activity"/>
    <property type="evidence" value="ECO:0007669"/>
    <property type="project" value="UniProtKB-KW"/>
</dbReference>
<keyword evidence="4" id="KW-1185">Reference proteome</keyword>
<keyword evidence="2" id="KW-0378">Hydrolase</keyword>
<proteinExistence type="predicted"/>
<dbReference type="InterPro" id="IPR015797">
    <property type="entry name" value="NUDIX_hydrolase-like_dom_sf"/>
</dbReference>
<dbReference type="PROSITE" id="PS51462">
    <property type="entry name" value="NUDIX"/>
    <property type="match status" value="1"/>
</dbReference>
<protein>
    <submittedName>
        <fullName evidence="3">ADP-ribose diphosphatase</fullName>
    </submittedName>
</protein>
<comment type="cofactor">
    <cofactor evidence="1">
        <name>Mg(2+)</name>
        <dbReference type="ChEBI" id="CHEBI:18420"/>
    </cofactor>
</comment>
<dbReference type="GO" id="GO:0005829">
    <property type="term" value="C:cytosol"/>
    <property type="evidence" value="ECO:0007669"/>
    <property type="project" value="TreeGrafter"/>
</dbReference>
<dbReference type="PANTHER" id="PTHR11839:SF18">
    <property type="entry name" value="NUDIX HYDROLASE DOMAIN-CONTAINING PROTEIN"/>
    <property type="match status" value="1"/>
</dbReference>
<organism evidence="3 4">
    <name type="scientific">Aerococcus urinaehominis</name>
    <dbReference type="NCBI Taxonomy" id="128944"/>
    <lineage>
        <taxon>Bacteria</taxon>
        <taxon>Bacillati</taxon>
        <taxon>Bacillota</taxon>
        <taxon>Bacilli</taxon>
        <taxon>Lactobacillales</taxon>
        <taxon>Aerococcaceae</taxon>
        <taxon>Aerococcus</taxon>
    </lineage>
</organism>
<dbReference type="KEGG" id="auh:AWM75_06620"/>
<sequence>MEFGEKTLSKQTIYEGAILDLEVHQVALQDGNQAKREIIRHQPAVAILALVDDKIILVKQYRKAIDRAILEVPAGLVDPGEDWLAAAQRELEEETGYQADSWTKLFGGYLSPGYLDEYLQIYHADQLRLVDQPLAQDEDEHIELVRLTLDQALDMVNQGEICDYKSFCAIQYWQLLKAGGHNG</sequence>
<dbReference type="FunFam" id="3.90.79.10:FF:000024">
    <property type="entry name" value="ADP-ribose pyrophosphatase"/>
    <property type="match status" value="1"/>
</dbReference>
<dbReference type="Gene3D" id="3.90.79.10">
    <property type="entry name" value="Nucleoside Triphosphate Pyrophosphohydrolase"/>
    <property type="match status" value="1"/>
</dbReference>
<dbReference type="EMBL" id="CP014163">
    <property type="protein sequence ID" value="AMB99674.1"/>
    <property type="molecule type" value="Genomic_DNA"/>
</dbReference>
<dbReference type="GO" id="GO:0006753">
    <property type="term" value="P:nucleoside phosphate metabolic process"/>
    <property type="evidence" value="ECO:0007669"/>
    <property type="project" value="TreeGrafter"/>
</dbReference>
<dbReference type="InterPro" id="IPR000086">
    <property type="entry name" value="NUDIX_hydrolase_dom"/>
</dbReference>
<evidence type="ECO:0000313" key="4">
    <source>
        <dbReference type="Proteomes" id="UP000062260"/>
    </source>
</evidence>
<dbReference type="Proteomes" id="UP000062260">
    <property type="component" value="Chromosome"/>
</dbReference>
<dbReference type="Pfam" id="PF00293">
    <property type="entry name" value="NUDIX"/>
    <property type="match status" value="1"/>
</dbReference>
<evidence type="ECO:0000256" key="2">
    <source>
        <dbReference type="ARBA" id="ARBA00022801"/>
    </source>
</evidence>
<dbReference type="STRING" id="128944.AWM75_06620"/>
<dbReference type="RefSeq" id="WP_067979889.1">
    <property type="nucleotide sequence ID" value="NZ_CP014163.1"/>
</dbReference>
<dbReference type="OrthoDB" id="9806150at2"/>
<dbReference type="InterPro" id="IPR020084">
    <property type="entry name" value="NUDIX_hydrolase_CS"/>
</dbReference>
<dbReference type="PROSITE" id="PS00893">
    <property type="entry name" value="NUDIX_BOX"/>
    <property type="match status" value="1"/>
</dbReference>
<reference evidence="4" key="2">
    <citation type="submission" date="2016-01" db="EMBL/GenBank/DDBJ databases">
        <title>Six Aerococcus type strain genome sequencing and assembly using PacBio and Illumina Hiseq.</title>
        <authorList>
            <person name="Carkaci D."/>
            <person name="Dargis R."/>
            <person name="Nielsen X.C."/>
            <person name="Skovgaard O."/>
            <person name="Fuursted K."/>
            <person name="Christensen J.J."/>
        </authorList>
    </citation>
    <scope>NUCLEOTIDE SEQUENCE [LARGE SCALE GENOMIC DNA]</scope>
    <source>
        <strain evidence="4">CCUG42038B</strain>
    </source>
</reference>
<dbReference type="CDD" id="cd03424">
    <property type="entry name" value="NUDIX_ADPRase_Nudt5_UGPPase_Nudt14"/>
    <property type="match status" value="1"/>
</dbReference>
<name>A0A0X8FLU3_9LACT</name>
<accession>A0A0X8FLU3</accession>
<gene>
    <name evidence="3" type="ORF">AWM75_06620</name>
</gene>
<dbReference type="PANTHER" id="PTHR11839">
    <property type="entry name" value="UDP/ADP-SUGAR PYROPHOSPHATASE"/>
    <property type="match status" value="1"/>
</dbReference>
<reference evidence="3 4" key="1">
    <citation type="journal article" date="2016" name="Genome Announc.">
        <title>Complete Genome Sequences of Aerococcus christensenii CCUG 28831T, Aerococcus sanguinicola CCUG 43001T, Aerococcus urinae CCUG 36881T, Aerococcus urinaeequi CCUG 28094T, Aerococcus urinaehominis CCUG 42038 BT, and Aerococcus viridans CCUG 4311T.</title>
        <authorList>
            <person name="Carkaci D."/>
            <person name="Dargis R."/>
            <person name="Nielsen X.C."/>
            <person name="Skovgaard O."/>
            <person name="Fuursted K."/>
            <person name="Christensen J.J."/>
        </authorList>
    </citation>
    <scope>NUCLEOTIDE SEQUENCE [LARGE SCALE GENOMIC DNA]</scope>
    <source>
        <strain evidence="3 4">CCUG42038B</strain>
    </source>
</reference>
<evidence type="ECO:0000256" key="1">
    <source>
        <dbReference type="ARBA" id="ARBA00001946"/>
    </source>
</evidence>
<dbReference type="GO" id="GO:0019693">
    <property type="term" value="P:ribose phosphate metabolic process"/>
    <property type="evidence" value="ECO:0007669"/>
    <property type="project" value="TreeGrafter"/>
</dbReference>
<evidence type="ECO:0000313" key="3">
    <source>
        <dbReference type="EMBL" id="AMB99674.1"/>
    </source>
</evidence>
<dbReference type="AlphaFoldDB" id="A0A0X8FLU3"/>